<dbReference type="PATRIC" id="fig|1150600.3.peg.1851"/>
<dbReference type="Proteomes" id="UP000014174">
    <property type="component" value="Unassembled WGS sequence"/>
</dbReference>
<organism evidence="2 3">
    <name type="scientific">Arcticibacter svalbardensis MN12-7</name>
    <dbReference type="NCBI Taxonomy" id="1150600"/>
    <lineage>
        <taxon>Bacteria</taxon>
        <taxon>Pseudomonadati</taxon>
        <taxon>Bacteroidota</taxon>
        <taxon>Sphingobacteriia</taxon>
        <taxon>Sphingobacteriales</taxon>
        <taxon>Sphingobacteriaceae</taxon>
        <taxon>Arcticibacter</taxon>
    </lineage>
</organism>
<dbReference type="STRING" id="1150600.ADIARSV_1878"/>
<dbReference type="GO" id="GO:0008703">
    <property type="term" value="F:5-amino-6-(5-phosphoribosylamino)uracil reductase activity"/>
    <property type="evidence" value="ECO:0007669"/>
    <property type="project" value="InterPro"/>
</dbReference>
<keyword evidence="2" id="KW-0560">Oxidoreductase</keyword>
<dbReference type="eggNOG" id="COG0262">
    <property type="taxonomic scope" value="Bacteria"/>
</dbReference>
<gene>
    <name evidence="2" type="ORF">ADIARSV_1878</name>
</gene>
<dbReference type="SUPFAM" id="SSF53597">
    <property type="entry name" value="Dihydrofolate reductase-like"/>
    <property type="match status" value="1"/>
</dbReference>
<sequence length="197" mass="21558">MRKIRIMEHISLDGVISPSARDEEDDDFVHGGWTEPYRSPAGLESVIESHGSIFDLLLGRRTYDLWSGYWPKAGNSPLANSLNAATKYVATHRPDSLEWGPVGDLGADILEGIRSIKSMDGPDLIVWGSSTLTSVLLEQGLVDEVVLFVYPVLLGLGIRFFSDNVAPRELTLVSTKTLPTGVLVNTYQYVGPILSAK</sequence>
<name>R9GSS6_9SPHI</name>
<dbReference type="InterPro" id="IPR050765">
    <property type="entry name" value="Riboflavin_Biosynth_HTPR"/>
</dbReference>
<dbReference type="EC" id="1.5.1.3" evidence="2"/>
<dbReference type="PANTHER" id="PTHR38011">
    <property type="entry name" value="DIHYDROFOLATE REDUCTASE FAMILY PROTEIN (AFU_ORTHOLOGUE AFUA_8G06820)"/>
    <property type="match status" value="1"/>
</dbReference>
<dbReference type="OrthoDB" id="195113at2"/>
<dbReference type="Gene3D" id="3.40.430.10">
    <property type="entry name" value="Dihydrofolate Reductase, subunit A"/>
    <property type="match status" value="1"/>
</dbReference>
<evidence type="ECO:0000313" key="3">
    <source>
        <dbReference type="Proteomes" id="UP000014174"/>
    </source>
</evidence>
<dbReference type="Pfam" id="PF01872">
    <property type="entry name" value="RibD_C"/>
    <property type="match status" value="1"/>
</dbReference>
<protein>
    <submittedName>
        <fullName evidence="2">Dihydrofolate reductase</fullName>
        <ecNumber evidence="2">1.5.1.3</ecNumber>
    </submittedName>
</protein>
<dbReference type="InterPro" id="IPR002734">
    <property type="entry name" value="RibDG_C"/>
</dbReference>
<dbReference type="EMBL" id="AQPN01000071">
    <property type="protein sequence ID" value="EOR94917.1"/>
    <property type="molecule type" value="Genomic_DNA"/>
</dbReference>
<dbReference type="PANTHER" id="PTHR38011:SF2">
    <property type="entry name" value="BIFUNCTIONAL DEAMINASE-REDUCTASE DOMAIN PROTEIN"/>
    <property type="match status" value="1"/>
</dbReference>
<dbReference type="InterPro" id="IPR024072">
    <property type="entry name" value="DHFR-like_dom_sf"/>
</dbReference>
<dbReference type="GO" id="GO:0009231">
    <property type="term" value="P:riboflavin biosynthetic process"/>
    <property type="evidence" value="ECO:0007669"/>
    <property type="project" value="InterPro"/>
</dbReference>
<evidence type="ECO:0000259" key="1">
    <source>
        <dbReference type="Pfam" id="PF01872"/>
    </source>
</evidence>
<dbReference type="GO" id="GO:0004146">
    <property type="term" value="F:dihydrofolate reductase activity"/>
    <property type="evidence" value="ECO:0007669"/>
    <property type="project" value="UniProtKB-EC"/>
</dbReference>
<reference evidence="2 3" key="1">
    <citation type="journal article" date="2013" name="Genome Announc.">
        <title>Draft Genome Sequence of Arcticibacter svalbardensis Strain MN12-7T, a Member of the Family Sphingobacteriaceae Isolated from an Arctic Soil Sample.</title>
        <authorList>
            <person name="Shivaji S."/>
            <person name="Ara S."/>
            <person name="Prasad S."/>
            <person name="Manasa B.P."/>
            <person name="Begum Z."/>
            <person name="Singh A."/>
            <person name="Kumar Pinnaka A."/>
        </authorList>
    </citation>
    <scope>NUCLEOTIDE SEQUENCE [LARGE SCALE GENOMIC DNA]</scope>
    <source>
        <strain evidence="2 3">MN12-7</strain>
    </source>
</reference>
<feature type="domain" description="Bacterial bifunctional deaminase-reductase C-terminal" evidence="1">
    <location>
        <begin position="4"/>
        <end position="183"/>
    </location>
</feature>
<keyword evidence="3" id="KW-1185">Reference proteome</keyword>
<dbReference type="AlphaFoldDB" id="R9GSS6"/>
<proteinExistence type="predicted"/>
<comment type="caution">
    <text evidence="2">The sequence shown here is derived from an EMBL/GenBank/DDBJ whole genome shotgun (WGS) entry which is preliminary data.</text>
</comment>
<accession>R9GSS6</accession>
<evidence type="ECO:0000313" key="2">
    <source>
        <dbReference type="EMBL" id="EOR94917.1"/>
    </source>
</evidence>
<dbReference type="RefSeq" id="WP_016195113.1">
    <property type="nucleotide sequence ID" value="NZ_AQPN01000071.1"/>
</dbReference>